<dbReference type="Proteomes" id="UP001642409">
    <property type="component" value="Unassembled WGS sequence"/>
</dbReference>
<reference evidence="1 2" key="1">
    <citation type="submission" date="2024-07" db="EMBL/GenBank/DDBJ databases">
        <authorList>
            <person name="Akdeniz Z."/>
        </authorList>
    </citation>
    <scope>NUCLEOTIDE SEQUENCE [LARGE SCALE GENOMIC DNA]</scope>
</reference>
<accession>A0ABP1GWT7</accession>
<gene>
    <name evidence="1" type="ORF">HINF_LOCUS5005</name>
</gene>
<protein>
    <submittedName>
        <fullName evidence="1">Hypothetical_protein</fullName>
    </submittedName>
</protein>
<evidence type="ECO:0000313" key="2">
    <source>
        <dbReference type="Proteomes" id="UP001642409"/>
    </source>
</evidence>
<comment type="caution">
    <text evidence="1">The sequence shown here is derived from an EMBL/GenBank/DDBJ whole genome shotgun (WGS) entry which is preliminary data.</text>
</comment>
<organism evidence="1 2">
    <name type="scientific">Hexamita inflata</name>
    <dbReference type="NCBI Taxonomy" id="28002"/>
    <lineage>
        <taxon>Eukaryota</taxon>
        <taxon>Metamonada</taxon>
        <taxon>Diplomonadida</taxon>
        <taxon>Hexamitidae</taxon>
        <taxon>Hexamitinae</taxon>
        <taxon>Hexamita</taxon>
    </lineage>
</organism>
<keyword evidence="2" id="KW-1185">Reference proteome</keyword>
<name>A0ABP1GWT7_9EUKA</name>
<sequence>MLITIGGVEAQSATVAAELQEVKAQQIIDESSMLQNSEDITLLKGTAADLTAKEEATDAKATTAQTTATDALGKLKTFITSQAAVDAALTATITGLSQTKADQKDTYSKGEMDAQQQLQDGRLDILEASNQTTGEVYKQRFDDIDENIIGITNRLTTDENTLNKNSMTIAGLSNAQMLMDTRIGAVDARTAPMIQQIQNIQSLDVSQNNRLAALENTDINIQSRCQAIETVNANQDVTISTLSGGVNGQITRVTALETLTNSWTPIMNCWGQPQDGWFQIQNDPTLHWDKITGFVQKTSLIINPKVDIYFGANNDYQPVPDRIILMSQKTIINPDRLLLHLYNSTLNKFEDKSIIQLFNEKIGSGDLTEIKTRVGVVESRCTQIEELNQNQQNNIASLQEFQASQIQTNLTNTTSINSLTNSVSSLSTDNTTNKTNIKTLQTQMTDVINVNYSQATLINNNMLQTGTGWLRQNNYQCCWGYVTTPSSSSSATVYFPVAFKTLSCEFVSVVAQIGNGGGGVDSCYIKSGLSSAVIRHDFTSSSKTGNYHAWKVEGTWQ</sequence>
<proteinExistence type="predicted"/>
<evidence type="ECO:0000313" key="1">
    <source>
        <dbReference type="EMBL" id="CAL5978858.1"/>
    </source>
</evidence>
<dbReference type="EMBL" id="CAXDID020000009">
    <property type="protein sequence ID" value="CAL5978858.1"/>
    <property type="molecule type" value="Genomic_DNA"/>
</dbReference>